<evidence type="ECO:0000313" key="1">
    <source>
        <dbReference type="EMBL" id="MQM30932.1"/>
    </source>
</evidence>
<dbReference type="Proteomes" id="UP000342300">
    <property type="component" value="Unassembled WGS sequence"/>
</dbReference>
<reference evidence="1 2" key="1">
    <citation type="submission" date="2017-09" db="EMBL/GenBank/DDBJ databases">
        <title>Metagenomic Analysis Reveals Denitrifying Candidatus Accumulibacter and Flanking Population as a Source of N2O.</title>
        <authorList>
            <person name="Gao H."/>
            <person name="Mao Y."/>
            <person name="Zhao X."/>
            <person name="Liu W.-T."/>
            <person name="Zhang T."/>
            <person name="Wells G."/>
        </authorList>
    </citation>
    <scope>NUCLEOTIDE SEQUENCE [LARGE SCALE GENOMIC DNA]</scope>
    <source>
        <strain evidence="1">CANDO_2_IC</strain>
    </source>
</reference>
<sequence>MDETVNRLLDEIEQQSDPLARARLVEEALDLVSRENDPGLWAGLQGTLGSSLIKTPAEHWDSALGERIVSAYQAALGAFTAERDPAIWAQTWRNIGATHFCAIMHGAGDEYEQVKAAKVAYEHAMSVPPEGLNPEVVAAWRSEEAAVDQLLARHQRSLRDPFGLAEQAAAQAEAIRRDAQSGIGPLPTKTEARYPALLNEEIAQLRLHLHRVIERGFPEVRTAAQRSALERSRWQMFRLAFEHLTEKYEAAERTRELFARIRRDETGFVLFLRGFAMRGQSRPDMLATAGQGASLEEGLAKQRLVADLAPIAVVWIANPVDSGPLELAMVDGDADQLGYRVEMGEGWEAAVRALVAAATAIVIHNPVITPGVAYEIALVDSLDRLDDSFFVDPRAVPSLLDGPHPPLLSFGSDAIDQIRERLNVGSRRPAPDLPVPTCHWLEGGARSQTEQMAAQIDDMLRPVVLDIPQGHLDLALDGRWAELSYLVLLEDSRALAVHLRAMSHLMSALDKSTLEEAHVLARACANYATALESAIRGSAEASSEIDRAINIFSRVRKRPA</sequence>
<protein>
    <submittedName>
        <fullName evidence="1">Uncharacterized protein</fullName>
    </submittedName>
</protein>
<evidence type="ECO:0000313" key="2">
    <source>
        <dbReference type="Proteomes" id="UP000342300"/>
    </source>
</evidence>
<name>A0A6A7RVI5_9PROT</name>
<accession>A0A6A7RVI5</accession>
<dbReference type="EMBL" id="PDHS01000237">
    <property type="protein sequence ID" value="MQM30932.1"/>
    <property type="molecule type" value="Genomic_DNA"/>
</dbReference>
<dbReference type="AlphaFoldDB" id="A0A6A7RVI5"/>
<gene>
    <name evidence="1" type="ORF">CRU78_10575</name>
</gene>
<organism evidence="1 2">
    <name type="scientific">Candidatus Accumulibacter phosphatis</name>
    <dbReference type="NCBI Taxonomy" id="327160"/>
    <lineage>
        <taxon>Bacteria</taxon>
        <taxon>Pseudomonadati</taxon>
        <taxon>Pseudomonadota</taxon>
        <taxon>Betaproteobacteria</taxon>
        <taxon>Candidatus Accumulibacter</taxon>
    </lineage>
</organism>
<comment type="caution">
    <text evidence="1">The sequence shown here is derived from an EMBL/GenBank/DDBJ whole genome shotgun (WGS) entry which is preliminary data.</text>
</comment>
<proteinExistence type="predicted"/>